<feature type="compositionally biased region" description="Polar residues" evidence="3">
    <location>
        <begin position="427"/>
        <end position="444"/>
    </location>
</feature>
<dbReference type="InterPro" id="IPR044867">
    <property type="entry name" value="DEUBAD_dom"/>
</dbReference>
<keyword evidence="6" id="KW-1185">Reference proteome</keyword>
<comment type="subcellular location">
    <subcellularLocation>
        <location evidence="1">Nucleus</location>
    </subcellularLocation>
</comment>
<evidence type="ECO:0000259" key="4">
    <source>
        <dbReference type="PROSITE" id="PS51916"/>
    </source>
</evidence>
<reference evidence="5 6" key="1">
    <citation type="submission" date="2024-08" db="EMBL/GenBank/DDBJ databases">
        <title>Insights into the chromosomal genome structure of Flemingia macrophylla.</title>
        <authorList>
            <person name="Ding Y."/>
            <person name="Zhao Y."/>
            <person name="Bi W."/>
            <person name="Wu M."/>
            <person name="Zhao G."/>
            <person name="Gong Y."/>
            <person name="Li W."/>
            <person name="Zhang P."/>
        </authorList>
    </citation>
    <scope>NUCLEOTIDE SEQUENCE [LARGE SCALE GENOMIC DNA]</scope>
    <source>
        <strain evidence="5">DYQJB</strain>
        <tissue evidence="5">Leaf</tissue>
    </source>
</reference>
<feature type="region of interest" description="Disordered" evidence="3">
    <location>
        <begin position="416"/>
        <end position="581"/>
    </location>
</feature>
<feature type="compositionally biased region" description="Basic and acidic residues" evidence="3">
    <location>
        <begin position="299"/>
        <end position="317"/>
    </location>
</feature>
<evidence type="ECO:0000256" key="1">
    <source>
        <dbReference type="ARBA" id="ARBA00004123"/>
    </source>
</evidence>
<dbReference type="PROSITE" id="PS51916">
    <property type="entry name" value="DEUBAD"/>
    <property type="match status" value="1"/>
</dbReference>
<keyword evidence="2" id="KW-0539">Nucleus</keyword>
<dbReference type="GO" id="GO:0005634">
    <property type="term" value="C:nucleus"/>
    <property type="evidence" value="ECO:0007669"/>
    <property type="project" value="UniProtKB-SubCell"/>
</dbReference>
<evidence type="ECO:0000313" key="6">
    <source>
        <dbReference type="Proteomes" id="UP001603857"/>
    </source>
</evidence>
<comment type="caution">
    <text evidence="5">The sequence shown here is derived from an EMBL/GenBank/DDBJ whole genome shotgun (WGS) entry which is preliminary data.</text>
</comment>
<proteinExistence type="predicted"/>
<feature type="region of interest" description="Disordered" evidence="3">
    <location>
        <begin position="298"/>
        <end position="317"/>
    </location>
</feature>
<feature type="compositionally biased region" description="Polar residues" evidence="3">
    <location>
        <begin position="523"/>
        <end position="537"/>
    </location>
</feature>
<dbReference type="InterPro" id="IPR024867">
    <property type="entry name" value="NFRKB"/>
</dbReference>
<gene>
    <name evidence="5" type="ORF">Fmac_015466</name>
</gene>
<feature type="domain" description="DEUBAD" evidence="4">
    <location>
        <begin position="90"/>
        <end position="201"/>
    </location>
</feature>
<dbReference type="CDD" id="cd21865">
    <property type="entry name" value="DEUBAD_NFRKB"/>
    <property type="match status" value="1"/>
</dbReference>
<evidence type="ECO:0000256" key="3">
    <source>
        <dbReference type="SAM" id="MobiDB-lite"/>
    </source>
</evidence>
<accession>A0ABD1MEM6</accession>
<feature type="compositionally biased region" description="Basic and acidic residues" evidence="3">
    <location>
        <begin position="492"/>
        <end position="505"/>
    </location>
</feature>
<organism evidence="5 6">
    <name type="scientific">Flemingia macrophylla</name>
    <dbReference type="NCBI Taxonomy" id="520843"/>
    <lineage>
        <taxon>Eukaryota</taxon>
        <taxon>Viridiplantae</taxon>
        <taxon>Streptophyta</taxon>
        <taxon>Embryophyta</taxon>
        <taxon>Tracheophyta</taxon>
        <taxon>Spermatophyta</taxon>
        <taxon>Magnoliopsida</taxon>
        <taxon>eudicotyledons</taxon>
        <taxon>Gunneridae</taxon>
        <taxon>Pentapetalae</taxon>
        <taxon>rosids</taxon>
        <taxon>fabids</taxon>
        <taxon>Fabales</taxon>
        <taxon>Fabaceae</taxon>
        <taxon>Papilionoideae</taxon>
        <taxon>50 kb inversion clade</taxon>
        <taxon>NPAAA clade</taxon>
        <taxon>indigoferoid/millettioid clade</taxon>
        <taxon>Phaseoleae</taxon>
        <taxon>Flemingia</taxon>
    </lineage>
</organism>
<protein>
    <recommendedName>
        <fullName evidence="4">DEUBAD domain-containing protein</fullName>
    </recommendedName>
</protein>
<feature type="compositionally biased region" description="Polar residues" evidence="3">
    <location>
        <begin position="478"/>
        <end position="487"/>
    </location>
</feature>
<sequence>MAADQRRKRLNGANIVGYGSREQHRIKRKNLGLVQNDLNMRSHISVEWDGSQKRVVAKPEQIGISRRRMKPFINFDSNDHKILADVVTVPQEIFDFDNLSEVLSYEVWKTHLSENERNLLMNFLPSGSEPHQVVEELLGGINHSFGNPFLKWGASLCLGDLHPDAIVDHEQHLKSEKREYYSYIHKYHNDMIGFLSKLKNKWQSCKDPEKEIVQKIWRSKQRMPSKVIESRVYDPDGNVTGTSESCSWDAEEKACSSDNQISSLRKDDKLQRRLLEKGIVKGKSRNLMDSLDNMFNVGEKPKTGDKQPKRNIHSSDSDKYMSCIKISRQQHELVKNMKQSGKSIQSRSLNRVLGNLEKIHVQPYNIFVKEEQKKLQEHWLQLVNKDLPAAYVNWTERQIQRHAVINSLVEEMKDKSNPFIEEEDDVNTGSELQDQDGVNSGSELQDQDEDNISSGGELQDQNEDNMSSGGELQDQNEDNVSSSSELQDQGEDNVKSDDELHDQVKDGGLNDQSELKDDKDSISRSPENQSLHNTSYVSGDDEFNQMSVDSEKNLLKKSNNTSPNKDGYSRNMNTRDVSINEGIPFSSGGDVWQGVEMPHAYYDSAVTHEYTASGLSLANPQVSEEQPTRMIDLEADLHREETDKELLGRQLDDGAFSSYQSQDRSVLLQSLFKGEALLPYHQQKGAGLDFQTSSSVMMGDGQFSSHFKEPLQTSLTLDQGQRRANEVYMPETMSQNIYSNGGRYLIPRQDPLISRQDPLISRQGTLISRQDPLIPRQDPLIPRQDPLISRQDPLAAVNMTDWATNDTRIAGPSQSHLNSGDFIGHHWFPADHQVRGGWNGTDGGSIPSLGTGPNSDQSLFSILSECNQLHSGSPYDSVRNIDQFLAPRTYGLVDAGTPQVNTVTPSASHPLDYFTGREAPSTMVPEDMSWIHQNSSLHDQLGKPYLRSWNR</sequence>
<name>A0ABD1MEM6_9FABA</name>
<dbReference type="PANTHER" id="PTHR13052:SF2">
    <property type="entry name" value="NUCLEAR FACTOR KAPPA-B-BINDING PROTEIN"/>
    <property type="match status" value="1"/>
</dbReference>
<evidence type="ECO:0000256" key="2">
    <source>
        <dbReference type="ARBA" id="ARBA00023242"/>
    </source>
</evidence>
<dbReference type="AlphaFoldDB" id="A0ABD1MEM6"/>
<feature type="compositionally biased region" description="Polar residues" evidence="3">
    <location>
        <begin position="556"/>
        <end position="577"/>
    </location>
</feature>
<evidence type="ECO:0000313" key="5">
    <source>
        <dbReference type="EMBL" id="KAL2334253.1"/>
    </source>
</evidence>
<dbReference type="EMBL" id="JBGMDY010000005">
    <property type="protein sequence ID" value="KAL2334253.1"/>
    <property type="molecule type" value="Genomic_DNA"/>
</dbReference>
<dbReference type="Proteomes" id="UP001603857">
    <property type="component" value="Unassembled WGS sequence"/>
</dbReference>
<dbReference type="PANTHER" id="PTHR13052">
    <property type="entry name" value="NFRKB-RELATED"/>
    <property type="match status" value="1"/>
</dbReference>
<feature type="compositionally biased region" description="Basic and acidic residues" evidence="3">
    <location>
        <begin position="513"/>
        <end position="522"/>
    </location>
</feature>